<evidence type="ECO:0000313" key="6">
    <source>
        <dbReference type="Proteomes" id="UP000193719"/>
    </source>
</evidence>
<dbReference type="InterPro" id="IPR057318">
    <property type="entry name" value="RENR_N"/>
</dbReference>
<keyword evidence="1" id="KW-0812">Transmembrane</keyword>
<dbReference type="Pfam" id="PF25294">
    <property type="entry name" value="RENR_N"/>
    <property type="match status" value="1"/>
</dbReference>
<organism evidence="5 6">
    <name type="scientific">Piromyces finnis</name>
    <dbReference type="NCBI Taxonomy" id="1754191"/>
    <lineage>
        <taxon>Eukaryota</taxon>
        <taxon>Fungi</taxon>
        <taxon>Fungi incertae sedis</taxon>
        <taxon>Chytridiomycota</taxon>
        <taxon>Chytridiomycota incertae sedis</taxon>
        <taxon>Neocallimastigomycetes</taxon>
        <taxon>Neocallimastigales</taxon>
        <taxon>Neocallimastigaceae</taxon>
        <taxon>Piromyces</taxon>
    </lineage>
</organism>
<evidence type="ECO:0000259" key="3">
    <source>
        <dbReference type="Pfam" id="PF12955"/>
    </source>
</evidence>
<keyword evidence="1" id="KW-0472">Membrane</keyword>
<dbReference type="Proteomes" id="UP000193719">
    <property type="component" value="Unassembled WGS sequence"/>
</dbReference>
<feature type="transmembrane region" description="Helical" evidence="1">
    <location>
        <begin position="387"/>
        <end position="407"/>
    </location>
</feature>
<dbReference type="PANTHER" id="PTHR36853">
    <property type="entry name" value="EXPRESSED PROTEIN"/>
    <property type="match status" value="1"/>
</dbReference>
<gene>
    <name evidence="5" type="ORF">BCR36DRAFT_584994</name>
</gene>
<proteinExistence type="predicted"/>
<dbReference type="STRING" id="1754191.A0A1Y1V490"/>
<reference evidence="5 6" key="1">
    <citation type="submission" date="2016-08" db="EMBL/GenBank/DDBJ databases">
        <title>Genomes of anaerobic fungi encode conserved fungal cellulosomes for biomass hydrolysis.</title>
        <authorList>
            <consortium name="DOE Joint Genome Institute"/>
            <person name="Haitjema C.H."/>
            <person name="Gilmore S.P."/>
            <person name="Henske J.K."/>
            <person name="Solomon K.V."/>
            <person name="De Groot R."/>
            <person name="Kuo A."/>
            <person name="Mondo S.J."/>
            <person name="Salamov A.A."/>
            <person name="Labutti K."/>
            <person name="Zhao Z."/>
            <person name="Chiniquy J."/>
            <person name="Barry K."/>
            <person name="Brewer H.M."/>
            <person name="Purvine S.O."/>
            <person name="Wright A.T."/>
            <person name="Boxma B."/>
            <person name="Van Alen T."/>
            <person name="Hackstein J.H."/>
            <person name="Baker S.E."/>
            <person name="Grigoriev I.V."/>
            <person name="O'Malley M.A."/>
        </authorList>
    </citation>
    <scope>NUCLEOTIDE SEQUENCE [LARGE SCALE GENOMIC DNA]</scope>
    <source>
        <strain evidence="6">finn</strain>
    </source>
</reference>
<sequence length="425" mass="46494">MAKFHLTSVLLIVKALSVFAAGNEGSVRIFPNVEQNVRSISFPELDGIVSHFVGIESEDASFAAVNDKAIVNAASDIFNKPKANLLISLEGVDSESLNDKTSYTIPSSDVVSAEGMAAFELEVAYKLAESQNSDSMIVLVSNEENECKEGEYKSNVVRVVMKENDVTLTGHPYNKVRKAVSGMVDDVAKRFNELYDTTVFDENKSTDKIFMKEMVYMHDILGAINNGASNLVKDENKDFFGIVSDGAKKIYETYGPESEQYKEAQAIVKKAVDAIVKEFQGLYENGVAEVITTPAGIKAKRSINGKFMKRQANASASCARVNNYSLFATAEDCMKATNQCNGRGTCEQFDEKSRNPGCFSCSCKTVDNVKYGGVACEAENISSQFQLLFWSSVILIVILIFVVGIMFNIKSDIPIVGVASHQKTN</sequence>
<evidence type="ECO:0000256" key="1">
    <source>
        <dbReference type="SAM" id="Phobius"/>
    </source>
</evidence>
<keyword evidence="1" id="KW-1133">Transmembrane helix</keyword>
<keyword evidence="2" id="KW-0732">Signal</keyword>
<feature type="chain" id="PRO_5013005461" evidence="2">
    <location>
        <begin position="21"/>
        <end position="425"/>
    </location>
</feature>
<dbReference type="OrthoDB" id="5583277at2759"/>
<evidence type="ECO:0000256" key="2">
    <source>
        <dbReference type="SAM" id="SignalP"/>
    </source>
</evidence>
<dbReference type="InterPro" id="IPR024382">
    <property type="entry name" value="Vps3844_C"/>
</dbReference>
<dbReference type="AlphaFoldDB" id="A0A1Y1V490"/>
<dbReference type="InterPro" id="IPR053065">
    <property type="entry name" value="Archenteron_Induction-Rel"/>
</dbReference>
<keyword evidence="6" id="KW-1185">Reference proteome</keyword>
<dbReference type="EMBL" id="MCFH01000033">
    <property type="protein sequence ID" value="ORX46887.1"/>
    <property type="molecule type" value="Genomic_DNA"/>
</dbReference>
<dbReference type="Pfam" id="PF12955">
    <property type="entry name" value="Vps3844_C"/>
    <property type="match status" value="1"/>
</dbReference>
<accession>A0A1Y1V490</accession>
<feature type="signal peptide" evidence="2">
    <location>
        <begin position="1"/>
        <end position="20"/>
    </location>
</feature>
<protein>
    <submittedName>
        <fullName evidence="5">Uncharacterized protein</fullName>
    </submittedName>
</protein>
<feature type="domain" description="Vacuolar sorting protein Vps3844 C-terminal" evidence="3">
    <location>
        <begin position="327"/>
        <end position="411"/>
    </location>
</feature>
<name>A0A1Y1V490_9FUNG</name>
<dbReference type="PANTHER" id="PTHR36853:SF1">
    <property type="entry name" value="DUF3844 DOMAIN-CONTAINING PROTEIN"/>
    <property type="match status" value="1"/>
</dbReference>
<evidence type="ECO:0000313" key="5">
    <source>
        <dbReference type="EMBL" id="ORX46887.1"/>
    </source>
</evidence>
<comment type="caution">
    <text evidence="5">The sequence shown here is derived from an EMBL/GenBank/DDBJ whole genome shotgun (WGS) entry which is preliminary data.</text>
</comment>
<evidence type="ECO:0000259" key="4">
    <source>
        <dbReference type="Pfam" id="PF25294"/>
    </source>
</evidence>
<dbReference type="GO" id="GO:0005783">
    <property type="term" value="C:endoplasmic reticulum"/>
    <property type="evidence" value="ECO:0007669"/>
    <property type="project" value="TreeGrafter"/>
</dbReference>
<feature type="domain" description="Renin receptor N-terminal" evidence="4">
    <location>
        <begin position="124"/>
        <end position="293"/>
    </location>
</feature>
<reference evidence="5 6" key="2">
    <citation type="submission" date="2016-08" db="EMBL/GenBank/DDBJ databases">
        <title>Pervasive Adenine N6-methylation of Active Genes in Fungi.</title>
        <authorList>
            <consortium name="DOE Joint Genome Institute"/>
            <person name="Mondo S.J."/>
            <person name="Dannebaum R.O."/>
            <person name="Kuo R.C."/>
            <person name="Labutti K."/>
            <person name="Haridas S."/>
            <person name="Kuo A."/>
            <person name="Salamov A."/>
            <person name="Ahrendt S.R."/>
            <person name="Lipzen A."/>
            <person name="Sullivan W."/>
            <person name="Andreopoulos W.B."/>
            <person name="Clum A."/>
            <person name="Lindquist E."/>
            <person name="Daum C."/>
            <person name="Ramamoorthy G.K."/>
            <person name="Gryganskyi A."/>
            <person name="Culley D."/>
            <person name="Magnuson J.K."/>
            <person name="James T.Y."/>
            <person name="O'Malley M.A."/>
            <person name="Stajich J.E."/>
            <person name="Spatafora J.W."/>
            <person name="Visel A."/>
            <person name="Grigoriev I.V."/>
        </authorList>
    </citation>
    <scope>NUCLEOTIDE SEQUENCE [LARGE SCALE GENOMIC DNA]</scope>
    <source>
        <strain evidence="6">finn</strain>
    </source>
</reference>